<feature type="compositionally biased region" description="Low complexity" evidence="1">
    <location>
        <begin position="315"/>
        <end position="332"/>
    </location>
</feature>
<reference evidence="3" key="1">
    <citation type="journal article" date="2022" name="IScience">
        <title>Evolution of zygomycete secretomes and the origins of terrestrial fungal ecologies.</title>
        <authorList>
            <person name="Chang Y."/>
            <person name="Wang Y."/>
            <person name="Mondo S."/>
            <person name="Ahrendt S."/>
            <person name="Andreopoulos W."/>
            <person name="Barry K."/>
            <person name="Beard J."/>
            <person name="Benny G.L."/>
            <person name="Blankenship S."/>
            <person name="Bonito G."/>
            <person name="Cuomo C."/>
            <person name="Desiro A."/>
            <person name="Gervers K.A."/>
            <person name="Hundley H."/>
            <person name="Kuo A."/>
            <person name="LaButti K."/>
            <person name="Lang B.F."/>
            <person name="Lipzen A."/>
            <person name="O'Donnell K."/>
            <person name="Pangilinan J."/>
            <person name="Reynolds N."/>
            <person name="Sandor L."/>
            <person name="Smith M.E."/>
            <person name="Tsang A."/>
            <person name="Grigoriev I.V."/>
            <person name="Stajich J.E."/>
            <person name="Spatafora J.W."/>
        </authorList>
    </citation>
    <scope>NUCLEOTIDE SEQUENCE</scope>
    <source>
        <strain evidence="3">RSA 2281</strain>
    </source>
</reference>
<evidence type="ECO:0000313" key="4">
    <source>
        <dbReference type="Proteomes" id="UP001209540"/>
    </source>
</evidence>
<evidence type="ECO:0000313" key="3">
    <source>
        <dbReference type="EMBL" id="KAI9271497.1"/>
    </source>
</evidence>
<evidence type="ECO:0000256" key="1">
    <source>
        <dbReference type="SAM" id="MobiDB-lite"/>
    </source>
</evidence>
<dbReference type="InterPro" id="IPR000210">
    <property type="entry name" value="BTB/POZ_dom"/>
</dbReference>
<name>A0AAD5PGX3_9FUNG</name>
<proteinExistence type="predicted"/>
<feature type="region of interest" description="Disordered" evidence="1">
    <location>
        <begin position="313"/>
        <end position="336"/>
    </location>
</feature>
<feature type="domain" description="BTB" evidence="2">
    <location>
        <begin position="109"/>
        <end position="164"/>
    </location>
</feature>
<dbReference type="AlphaFoldDB" id="A0AAD5PGX3"/>
<evidence type="ECO:0000259" key="2">
    <source>
        <dbReference type="PROSITE" id="PS50097"/>
    </source>
</evidence>
<dbReference type="SUPFAM" id="SSF54695">
    <property type="entry name" value="POZ domain"/>
    <property type="match status" value="1"/>
</dbReference>
<sequence length="630" mass="70448">MVSFFLFLLCVSFSSQKFLATFLSFLSIPFFLVTDMDSFDNAPPNVMLALGPPEQQRHHHQRPSPTGTPTSSSPTIPTSSNNNHPLVTNNNNNNDGGNDEQQKTRWTCHKKVLSEHSPYFAAMFDGEFSESGASIVFLPPGVFTAIGLDGVLHYMYTNELVLNVNGSINEAHAKIQQLQDMYSAGDYLGMAQLRQTVGERLSESAHQWTCYCTECRDAVTQLFPYSYARAVHFEDEIMAVITEKILVLLTQEPDKTLQSYWTSRGLAEMLALTQPDVGPYLKQQIIGRISRFNAIETLYACFMANKSFEQQKNKSSSTATSSPSSSSTTTTPGDHNGVFDQLKSTVAAAQSRSTEIIVHFFDFYCSQYPTLLSCIDGITYSFDFLEFLLQRTLADNMKPDNAPIIYQGIVRDLMCRHAVQHCSQVKLILTDAKSTVLKYIVGHFDLVTKSNAFDRLDKNVLTKLAEDTMMHPRVFENSTTTTTTSTNAAHQARRYSGASASIRRSSTVEFRGSSANHTPSSSEDTGQLRKFFYWFTSITKISSSSSQQQQYQQKQQQQQHFIASKKSKLVVTTMDSSIHQGVATSTTAATTDTTDNNNDNKARRNKIMRGLRSPIGKRRILLVRRPLTSP</sequence>
<feature type="region of interest" description="Disordered" evidence="1">
    <location>
        <begin position="473"/>
        <end position="524"/>
    </location>
</feature>
<dbReference type="CDD" id="cd18186">
    <property type="entry name" value="BTB_POZ_ZBTB_KLHL-like"/>
    <property type="match status" value="1"/>
</dbReference>
<keyword evidence="4" id="KW-1185">Reference proteome</keyword>
<dbReference type="PROSITE" id="PS50097">
    <property type="entry name" value="BTB"/>
    <property type="match status" value="1"/>
</dbReference>
<comment type="caution">
    <text evidence="3">The sequence shown here is derived from an EMBL/GenBank/DDBJ whole genome shotgun (WGS) entry which is preliminary data.</text>
</comment>
<reference evidence="3" key="2">
    <citation type="submission" date="2023-02" db="EMBL/GenBank/DDBJ databases">
        <authorList>
            <consortium name="DOE Joint Genome Institute"/>
            <person name="Mondo S.J."/>
            <person name="Chang Y."/>
            <person name="Wang Y."/>
            <person name="Ahrendt S."/>
            <person name="Andreopoulos W."/>
            <person name="Barry K."/>
            <person name="Beard J."/>
            <person name="Benny G.L."/>
            <person name="Blankenship S."/>
            <person name="Bonito G."/>
            <person name="Cuomo C."/>
            <person name="Desiro A."/>
            <person name="Gervers K.A."/>
            <person name="Hundley H."/>
            <person name="Kuo A."/>
            <person name="LaButti K."/>
            <person name="Lang B.F."/>
            <person name="Lipzen A."/>
            <person name="O'Donnell K."/>
            <person name="Pangilinan J."/>
            <person name="Reynolds N."/>
            <person name="Sandor L."/>
            <person name="Smith M.W."/>
            <person name="Tsang A."/>
            <person name="Grigoriev I.V."/>
            <person name="Stajich J.E."/>
            <person name="Spatafora J.W."/>
        </authorList>
    </citation>
    <scope>NUCLEOTIDE SEQUENCE</scope>
    <source>
        <strain evidence="3">RSA 2281</strain>
    </source>
</reference>
<dbReference type="Proteomes" id="UP001209540">
    <property type="component" value="Unassembled WGS sequence"/>
</dbReference>
<accession>A0AAD5PGX3</accession>
<dbReference type="Pfam" id="PF00651">
    <property type="entry name" value="BTB"/>
    <property type="match status" value="1"/>
</dbReference>
<dbReference type="SMART" id="SM00225">
    <property type="entry name" value="BTB"/>
    <property type="match status" value="1"/>
</dbReference>
<feature type="region of interest" description="Disordered" evidence="1">
    <location>
        <begin position="44"/>
        <end position="104"/>
    </location>
</feature>
<dbReference type="PANTHER" id="PTHR24413">
    <property type="entry name" value="SPECKLE-TYPE POZ PROTEIN"/>
    <property type="match status" value="1"/>
</dbReference>
<feature type="compositionally biased region" description="Polar residues" evidence="1">
    <location>
        <begin position="498"/>
        <end position="524"/>
    </location>
</feature>
<dbReference type="EMBL" id="JAIXMP010000006">
    <property type="protein sequence ID" value="KAI9271497.1"/>
    <property type="molecule type" value="Genomic_DNA"/>
</dbReference>
<feature type="region of interest" description="Disordered" evidence="1">
    <location>
        <begin position="582"/>
        <end position="601"/>
    </location>
</feature>
<feature type="compositionally biased region" description="Low complexity" evidence="1">
    <location>
        <begin position="583"/>
        <end position="599"/>
    </location>
</feature>
<organism evidence="3 4">
    <name type="scientific">Phascolomyces articulosus</name>
    <dbReference type="NCBI Taxonomy" id="60185"/>
    <lineage>
        <taxon>Eukaryota</taxon>
        <taxon>Fungi</taxon>
        <taxon>Fungi incertae sedis</taxon>
        <taxon>Mucoromycota</taxon>
        <taxon>Mucoromycotina</taxon>
        <taxon>Mucoromycetes</taxon>
        <taxon>Mucorales</taxon>
        <taxon>Lichtheimiaceae</taxon>
        <taxon>Phascolomyces</taxon>
    </lineage>
</organism>
<gene>
    <name evidence="3" type="ORF">BDA99DRAFT_500243</name>
</gene>
<protein>
    <recommendedName>
        <fullName evidence="2">BTB domain-containing protein</fullName>
    </recommendedName>
</protein>
<dbReference type="Gene3D" id="3.30.710.10">
    <property type="entry name" value="Potassium Channel Kv1.1, Chain A"/>
    <property type="match status" value="1"/>
</dbReference>
<feature type="compositionally biased region" description="Low complexity" evidence="1">
    <location>
        <begin position="63"/>
        <end position="96"/>
    </location>
</feature>
<dbReference type="InterPro" id="IPR011333">
    <property type="entry name" value="SKP1/BTB/POZ_sf"/>
</dbReference>